<dbReference type="PROSITE" id="PS50234">
    <property type="entry name" value="VWFA"/>
    <property type="match status" value="1"/>
</dbReference>
<feature type="domain" description="VWFA" evidence="3">
    <location>
        <begin position="271"/>
        <end position="450"/>
    </location>
</feature>
<feature type="domain" description="C-type lectin" evidence="2">
    <location>
        <begin position="37"/>
        <end position="119"/>
    </location>
</feature>
<dbReference type="InterPro" id="IPR036465">
    <property type="entry name" value="vWFA_dom_sf"/>
</dbReference>
<gene>
    <name evidence="4" type="ORF">NEMVEDRAFT_v1g212709</name>
</gene>
<dbReference type="InterPro" id="IPR018378">
    <property type="entry name" value="C-type_lectin_CS"/>
</dbReference>
<dbReference type="PANTHER" id="PTHR22803">
    <property type="entry name" value="MANNOSE, PHOSPHOLIPASE, LECTIN RECEPTOR RELATED"/>
    <property type="match status" value="1"/>
</dbReference>
<dbReference type="Gene3D" id="3.40.50.410">
    <property type="entry name" value="von Willebrand factor, type A domain"/>
    <property type="match status" value="1"/>
</dbReference>
<dbReference type="PRINTS" id="PR01504">
    <property type="entry name" value="PNCREATITSAP"/>
</dbReference>
<dbReference type="eggNOG" id="KOG3544">
    <property type="taxonomic scope" value="Eukaryota"/>
</dbReference>
<dbReference type="PROSITE" id="PS00615">
    <property type="entry name" value="C_TYPE_LECTIN_1"/>
    <property type="match status" value="1"/>
</dbReference>
<dbReference type="GO" id="GO:0038187">
    <property type="term" value="F:pattern recognition receptor activity"/>
    <property type="evidence" value="ECO:0000318"/>
    <property type="project" value="GO_Central"/>
</dbReference>
<dbReference type="Proteomes" id="UP000001593">
    <property type="component" value="Unassembled WGS sequence"/>
</dbReference>
<dbReference type="AlphaFoldDB" id="A7SIA9"/>
<dbReference type="SUPFAM" id="SSF56436">
    <property type="entry name" value="C-type lectin-like"/>
    <property type="match status" value="2"/>
</dbReference>
<dbReference type="InterPro" id="IPR001304">
    <property type="entry name" value="C-type_lectin-like"/>
</dbReference>
<organism evidence="4 5">
    <name type="scientific">Nematostella vectensis</name>
    <name type="common">Starlet sea anemone</name>
    <dbReference type="NCBI Taxonomy" id="45351"/>
    <lineage>
        <taxon>Eukaryota</taxon>
        <taxon>Metazoa</taxon>
        <taxon>Cnidaria</taxon>
        <taxon>Anthozoa</taxon>
        <taxon>Hexacorallia</taxon>
        <taxon>Actiniaria</taxon>
        <taxon>Edwardsiidae</taxon>
        <taxon>Nematostella</taxon>
    </lineage>
</organism>
<dbReference type="Pfam" id="PF00059">
    <property type="entry name" value="Lectin_C"/>
    <property type="match status" value="2"/>
</dbReference>
<evidence type="ECO:0000313" key="4">
    <source>
        <dbReference type="EMBL" id="EDO36563.1"/>
    </source>
</evidence>
<dbReference type="InParanoid" id="A7SIA9"/>
<accession>A7SIA9</accession>
<dbReference type="STRING" id="45351.A7SIA9"/>
<sequence>MGTKQARCIFIFGAILLHMLDFPRRTFQDLAPPGFVFESDEYFYKIVFERDDRRTFYEAEEICNLFENGHLASITSQAENEWIHQKIQSVSQSYEPRRFWVGASDRRQSGSFEWIDGAPKRIVARRRFGYEFDENIWTYKFVLLQDDMLTWPEAEVYCRKTEWGHLLSITSAKEQEKVKQWLRMLRFIFGFHRLWIGASDLVRESKFVWTDGRRFNYTNWQEGEPSGMRRGQEQDCAAIAMYPELGKWEDHYCLQNMPFICKIKMCGERTDLAFAIDASGSMGDQGFLRAKRFVKALIGSFKVSQKGTHVGIIRFSTRAKVMFTFTEHFTHEDVNYAIDDIEYTEGGTKTELALRLARTELFSKQGGSRTSPLIFKLFVLMTDGRSEYFHAVARQAKMLKRSGVHVMAVGIGKYTNQRELEVIASSKSDVIGVVSFRDLMIRMNEIKDKLCEIALLNEKKNKEKEQQSLKKRLHLALGRHGGYN</sequence>
<evidence type="ECO:0000313" key="5">
    <source>
        <dbReference type="Proteomes" id="UP000001593"/>
    </source>
</evidence>
<name>A7SIA9_NEMVE</name>
<dbReference type="InterPro" id="IPR016187">
    <property type="entry name" value="CTDL_fold"/>
</dbReference>
<dbReference type="CDD" id="cd01450">
    <property type="entry name" value="vWFA_subfamily_ECM"/>
    <property type="match status" value="1"/>
</dbReference>
<dbReference type="InterPro" id="IPR050111">
    <property type="entry name" value="C-type_lectin/snaclec_domain"/>
</dbReference>
<dbReference type="CDD" id="cd00037">
    <property type="entry name" value="CLECT"/>
    <property type="match status" value="1"/>
</dbReference>
<dbReference type="Gene3D" id="3.10.100.10">
    <property type="entry name" value="Mannose-Binding Protein A, subunit A"/>
    <property type="match status" value="2"/>
</dbReference>
<evidence type="ECO:0000259" key="3">
    <source>
        <dbReference type="PROSITE" id="PS50234"/>
    </source>
</evidence>
<feature type="domain" description="C-type lectin" evidence="2">
    <location>
        <begin position="139"/>
        <end position="262"/>
    </location>
</feature>
<dbReference type="PRINTS" id="PR00453">
    <property type="entry name" value="VWFADOMAIN"/>
</dbReference>
<protein>
    <submittedName>
        <fullName evidence="4">Uncharacterized protein</fullName>
    </submittedName>
</protein>
<reference evidence="4 5" key="1">
    <citation type="journal article" date="2007" name="Science">
        <title>Sea anemone genome reveals ancestral eumetazoan gene repertoire and genomic organization.</title>
        <authorList>
            <person name="Putnam N.H."/>
            <person name="Srivastava M."/>
            <person name="Hellsten U."/>
            <person name="Dirks B."/>
            <person name="Chapman J."/>
            <person name="Salamov A."/>
            <person name="Terry A."/>
            <person name="Shapiro H."/>
            <person name="Lindquist E."/>
            <person name="Kapitonov V.V."/>
            <person name="Jurka J."/>
            <person name="Genikhovich G."/>
            <person name="Grigoriev I.V."/>
            <person name="Lucas S.M."/>
            <person name="Steele R.E."/>
            <person name="Finnerty J.R."/>
            <person name="Technau U."/>
            <person name="Martindale M.Q."/>
            <person name="Rokhsar D.S."/>
        </authorList>
    </citation>
    <scope>NUCLEOTIDE SEQUENCE [LARGE SCALE GENOMIC DNA]</scope>
    <source>
        <strain evidence="5">CH2 X CH6</strain>
    </source>
</reference>
<dbReference type="SMART" id="SM00327">
    <property type="entry name" value="VWA"/>
    <property type="match status" value="1"/>
</dbReference>
<dbReference type="InterPro" id="IPR016186">
    <property type="entry name" value="C-type_lectin-like/link_sf"/>
</dbReference>
<dbReference type="PROSITE" id="PS50041">
    <property type="entry name" value="C_TYPE_LECTIN_2"/>
    <property type="match status" value="2"/>
</dbReference>
<keyword evidence="5" id="KW-1185">Reference proteome</keyword>
<dbReference type="HOGENOM" id="CLU_564197_0_0_1"/>
<dbReference type="OMA" id="SQAENEW"/>
<dbReference type="SMART" id="SM00034">
    <property type="entry name" value="CLECT"/>
    <property type="match status" value="2"/>
</dbReference>
<dbReference type="GO" id="GO:0030246">
    <property type="term" value="F:carbohydrate binding"/>
    <property type="evidence" value="ECO:0000318"/>
    <property type="project" value="GO_Central"/>
</dbReference>
<evidence type="ECO:0000259" key="2">
    <source>
        <dbReference type="PROSITE" id="PS50041"/>
    </source>
</evidence>
<dbReference type="InterPro" id="IPR002035">
    <property type="entry name" value="VWF_A"/>
</dbReference>
<proteinExistence type="predicted"/>
<dbReference type="GO" id="GO:0009897">
    <property type="term" value="C:external side of plasma membrane"/>
    <property type="evidence" value="ECO:0000318"/>
    <property type="project" value="GO_Central"/>
</dbReference>
<dbReference type="GO" id="GO:0006955">
    <property type="term" value="P:immune response"/>
    <property type="evidence" value="ECO:0000318"/>
    <property type="project" value="GO_Central"/>
</dbReference>
<dbReference type="Pfam" id="PF00092">
    <property type="entry name" value="VWA"/>
    <property type="match status" value="1"/>
</dbReference>
<dbReference type="SUPFAM" id="SSF53300">
    <property type="entry name" value="vWA-like"/>
    <property type="match status" value="1"/>
</dbReference>
<dbReference type="EMBL" id="DS469667">
    <property type="protein sequence ID" value="EDO36563.1"/>
    <property type="molecule type" value="Genomic_DNA"/>
</dbReference>
<evidence type="ECO:0000256" key="1">
    <source>
        <dbReference type="ARBA" id="ARBA00023157"/>
    </source>
</evidence>
<keyword evidence="1" id="KW-1015">Disulfide bond</keyword>